<evidence type="ECO:0000313" key="2">
    <source>
        <dbReference type="EMBL" id="HHM67597.1"/>
    </source>
</evidence>
<proteinExistence type="predicted"/>
<dbReference type="CDD" id="cd00009">
    <property type="entry name" value="AAA"/>
    <property type="match status" value="1"/>
</dbReference>
<dbReference type="SMART" id="SM00382">
    <property type="entry name" value="AAA"/>
    <property type="match status" value="1"/>
</dbReference>
<name>A0A7C5RE02_9DEIN</name>
<dbReference type="InterPro" id="IPR003593">
    <property type="entry name" value="AAA+_ATPase"/>
</dbReference>
<dbReference type="AlphaFoldDB" id="A0A7C5RE02"/>
<dbReference type="EMBL" id="DRXE01000091">
    <property type="protein sequence ID" value="HHM67597.1"/>
    <property type="molecule type" value="Genomic_DNA"/>
</dbReference>
<dbReference type="SUPFAM" id="SSF52540">
    <property type="entry name" value="P-loop containing nucleoside triphosphate hydrolases"/>
    <property type="match status" value="1"/>
</dbReference>
<evidence type="ECO:0000259" key="1">
    <source>
        <dbReference type="SMART" id="SM00382"/>
    </source>
</evidence>
<organism evidence="2">
    <name type="scientific">Thermus caliditerrae</name>
    <dbReference type="NCBI Taxonomy" id="1330700"/>
    <lineage>
        <taxon>Bacteria</taxon>
        <taxon>Thermotogati</taxon>
        <taxon>Deinococcota</taxon>
        <taxon>Deinococci</taxon>
        <taxon>Thermales</taxon>
        <taxon>Thermaceae</taxon>
        <taxon>Thermus</taxon>
    </lineage>
</organism>
<reference evidence="2" key="1">
    <citation type="journal article" date="2020" name="mSystems">
        <title>Genome- and Community-Level Interaction Insights into Carbon Utilization and Element Cycling Functions of Hydrothermarchaeota in Hydrothermal Sediment.</title>
        <authorList>
            <person name="Zhou Z."/>
            <person name="Liu Y."/>
            <person name="Xu W."/>
            <person name="Pan J."/>
            <person name="Luo Z.H."/>
            <person name="Li M."/>
        </authorList>
    </citation>
    <scope>NUCLEOTIDE SEQUENCE [LARGE SCALE GENOMIC DNA]</scope>
    <source>
        <strain evidence="2">SpSt-1071</strain>
    </source>
</reference>
<gene>
    <name evidence="2" type="ORF">ENM28_02560</name>
</gene>
<comment type="caution">
    <text evidence="2">The sequence shown here is derived from an EMBL/GenBank/DDBJ whole genome shotgun (WGS) entry which is preliminary data.</text>
</comment>
<dbReference type="Pfam" id="PF07728">
    <property type="entry name" value="AAA_5"/>
    <property type="match status" value="1"/>
</dbReference>
<dbReference type="InterPro" id="IPR011704">
    <property type="entry name" value="ATPase_dyneun-rel_AAA"/>
</dbReference>
<dbReference type="GO" id="GO:0005524">
    <property type="term" value="F:ATP binding"/>
    <property type="evidence" value="ECO:0007669"/>
    <property type="project" value="InterPro"/>
</dbReference>
<dbReference type="InterPro" id="IPR027417">
    <property type="entry name" value="P-loop_NTPase"/>
</dbReference>
<sequence>MRQLVAALHTCLLADIPVILWGPPGTGKTATITYLAKKLGWHLEVMVGATRDRTDFGGFPVAQGGEVSLAPMPWVKRLMNAGKRSILFLDELSSTPEDVRPALLRVINERQAGDHYLPGRIVAAANPGDLAVGGLELEPPIANRMVHLEWDVPPSEWARGLREGFEVLYPELPGEAPEPQGEIQWATDMVALYVERNPLHAYMLPKGEEAGRAWASYRTWTMAARALGWARALGYGEEVARLLVVGAVGKVGYSFLAFLQELDLPDPKEVLRNPALLPSREDRAYATLMAVASTAVAEWKGEVWRQAWRVLGYAAQRGQADLAVPAAGRLLRGLAKAREERREAFPVPEEAKRFLPLMEKVAEMREGR</sequence>
<accession>A0A7C5RE02</accession>
<dbReference type="GO" id="GO:0016887">
    <property type="term" value="F:ATP hydrolysis activity"/>
    <property type="evidence" value="ECO:0007669"/>
    <property type="project" value="InterPro"/>
</dbReference>
<protein>
    <submittedName>
        <fullName evidence="2">AAA family ATPase</fullName>
    </submittedName>
</protein>
<dbReference type="Gene3D" id="3.40.50.300">
    <property type="entry name" value="P-loop containing nucleotide triphosphate hydrolases"/>
    <property type="match status" value="1"/>
</dbReference>
<feature type="domain" description="AAA+ ATPase" evidence="1">
    <location>
        <begin position="14"/>
        <end position="156"/>
    </location>
</feature>